<evidence type="ECO:0000256" key="1">
    <source>
        <dbReference type="ARBA" id="ARBA00004651"/>
    </source>
</evidence>
<dbReference type="EMBL" id="OU895877">
    <property type="protein sequence ID" value="CAG9801200.1"/>
    <property type="molecule type" value="Genomic_DNA"/>
</dbReference>
<reference evidence="11" key="2">
    <citation type="submission" date="2022-10" db="EMBL/GenBank/DDBJ databases">
        <authorList>
            <consortium name="ENA_rothamsted_submissions"/>
            <consortium name="culmorum"/>
            <person name="King R."/>
        </authorList>
    </citation>
    <scope>NUCLEOTIDE SEQUENCE</scope>
</reference>
<evidence type="ECO:0000313" key="11">
    <source>
        <dbReference type="EMBL" id="CAG9801200.1"/>
    </source>
</evidence>
<evidence type="ECO:0000256" key="4">
    <source>
        <dbReference type="ARBA" id="ARBA00022692"/>
    </source>
</evidence>
<keyword evidence="3" id="KW-0716">Sensory transduction</keyword>
<keyword evidence="5" id="KW-0552">Olfaction</keyword>
<evidence type="ECO:0000313" key="12">
    <source>
        <dbReference type="Proteomes" id="UP001153620"/>
    </source>
</evidence>
<proteinExistence type="predicted"/>
<dbReference type="GO" id="GO:0007165">
    <property type="term" value="P:signal transduction"/>
    <property type="evidence" value="ECO:0007669"/>
    <property type="project" value="UniProtKB-KW"/>
</dbReference>
<sequence>MENLSKYENFLHFSRPLEKFILIDVSSSVLDEPETTKEKIIEILKNVYCGFILFAFFVTLPNFIYKTYYQIQDSANFDIDMFANGFTISISILIVGMKFLVIYRNKKKIFKIIQVLTKTYPTDPKEVSRIERYGRNFHKFHKYFAYYIYSTALLGLIPLINFLWSGEKRFAFDIEYPVDKSITSHYLAAYFYSIFSSVYSYSLLITGNLKINGLMILSALAFHDLKSKFDTLRTLTDKDELQKSLISFIERHCELDETIHEIQELLAPIFSVMFIFTSFEACLTAFQCSVTTEATKFIFNVTFFSLLFIWIVLQSLFGQILKDSHNALLESIYNCEWEQKADIKFGKSLILLLAKTQKQEVFKIAKIIDISLENVTSFELKMYRSLIEVFEFFLINQGNFLHLATIEWFTKVKCNSPQLIVLNTFDKLSRRWNSELQNYDKFQNFHSCRLVMLLPIENIIWGRVEFDKNSQRAIGIGLTPVIFKILSKKFNFRAYYQPATLESDTTFFSKKKHIDNFLIPVDGITHTPNVYFEVIQPVSLYSSFLHMTSTFLEIKELICVTPGDLYTPYEKLLLPFDAITWTLFSITFITAFVTISIINQTPKFLQHIFYGRKIQTPALNVLSIFFGIPQYKLPRTNFARFLLIMFVFFCLIFRTCFQSKMFEFLSSEPRKAPPKTVEDLIERNYSINLIEYFRQLEDIIEDEKDKWPSFHVLNATEYFKAFLTQSQNSSAKLALIVQEQSLNYHESMLRHILSWLRLSDNFQTSSSGFGFYGNNFFFPIVDNAAQQLIDTGIMNSLVTRILRTKIKIEKVKNAKVLLVNDLSFGFVIWLVSCGISIVIFGCEMFRTVRISKLRPRKNKIKIIGENKQKKIEFSKVHPVNVNRF</sequence>
<evidence type="ECO:0000256" key="2">
    <source>
        <dbReference type="ARBA" id="ARBA00022475"/>
    </source>
</evidence>
<evidence type="ECO:0000256" key="9">
    <source>
        <dbReference type="ARBA" id="ARBA00023224"/>
    </source>
</evidence>
<dbReference type="AlphaFoldDB" id="A0A9N9WMB0"/>
<dbReference type="Gene3D" id="1.10.287.70">
    <property type="match status" value="1"/>
</dbReference>
<feature type="transmembrane region" description="Helical" evidence="10">
    <location>
        <begin position="47"/>
        <end position="65"/>
    </location>
</feature>
<organism evidence="11 12">
    <name type="scientific">Chironomus riparius</name>
    <dbReference type="NCBI Taxonomy" id="315576"/>
    <lineage>
        <taxon>Eukaryota</taxon>
        <taxon>Metazoa</taxon>
        <taxon>Ecdysozoa</taxon>
        <taxon>Arthropoda</taxon>
        <taxon>Hexapoda</taxon>
        <taxon>Insecta</taxon>
        <taxon>Pterygota</taxon>
        <taxon>Neoptera</taxon>
        <taxon>Endopterygota</taxon>
        <taxon>Diptera</taxon>
        <taxon>Nematocera</taxon>
        <taxon>Chironomoidea</taxon>
        <taxon>Chironomidae</taxon>
        <taxon>Chironominae</taxon>
        <taxon>Chironomus</taxon>
    </lineage>
</organism>
<feature type="transmembrane region" description="Helical" evidence="10">
    <location>
        <begin position="85"/>
        <end position="103"/>
    </location>
</feature>
<dbReference type="GO" id="GO:0005549">
    <property type="term" value="F:odorant binding"/>
    <property type="evidence" value="ECO:0007669"/>
    <property type="project" value="InterPro"/>
</dbReference>
<feature type="transmembrane region" description="Helical" evidence="10">
    <location>
        <begin position="184"/>
        <end position="205"/>
    </location>
</feature>
<name>A0A9N9WMB0_9DIPT</name>
<dbReference type="PANTHER" id="PTHR21137">
    <property type="entry name" value="ODORANT RECEPTOR"/>
    <property type="match status" value="1"/>
</dbReference>
<dbReference type="PANTHER" id="PTHR21137:SF35">
    <property type="entry name" value="ODORANT RECEPTOR 19A-RELATED"/>
    <property type="match status" value="1"/>
</dbReference>
<dbReference type="Proteomes" id="UP001153620">
    <property type="component" value="Chromosome 1"/>
</dbReference>
<comment type="subcellular location">
    <subcellularLocation>
        <location evidence="1">Cell membrane</location>
        <topology evidence="1">Multi-pass membrane protein</topology>
    </subcellularLocation>
</comment>
<evidence type="ECO:0000256" key="6">
    <source>
        <dbReference type="ARBA" id="ARBA00022989"/>
    </source>
</evidence>
<keyword evidence="2" id="KW-1003">Cell membrane</keyword>
<evidence type="ECO:0000256" key="7">
    <source>
        <dbReference type="ARBA" id="ARBA00023136"/>
    </source>
</evidence>
<dbReference type="OrthoDB" id="7677057at2759"/>
<keyword evidence="12" id="KW-1185">Reference proteome</keyword>
<gene>
    <name evidence="11" type="ORF">CHIRRI_LOCUS4134</name>
</gene>
<accession>A0A9N9WMB0</accession>
<keyword evidence="7 10" id="KW-0472">Membrane</keyword>
<feature type="transmembrane region" description="Helical" evidence="10">
    <location>
        <begin position="638"/>
        <end position="657"/>
    </location>
</feature>
<evidence type="ECO:0000256" key="8">
    <source>
        <dbReference type="ARBA" id="ARBA00023170"/>
    </source>
</evidence>
<keyword evidence="8" id="KW-0675">Receptor</keyword>
<feature type="transmembrane region" description="Helical" evidence="10">
    <location>
        <begin position="298"/>
        <end position="317"/>
    </location>
</feature>
<feature type="transmembrane region" description="Helical" evidence="10">
    <location>
        <begin position="817"/>
        <end position="841"/>
    </location>
</feature>
<dbReference type="Pfam" id="PF02949">
    <property type="entry name" value="7tm_6"/>
    <property type="match status" value="1"/>
</dbReference>
<protein>
    <submittedName>
        <fullName evidence="11">Uncharacterized protein</fullName>
    </submittedName>
</protein>
<keyword evidence="6 10" id="KW-1133">Transmembrane helix</keyword>
<evidence type="ECO:0000256" key="10">
    <source>
        <dbReference type="SAM" id="Phobius"/>
    </source>
</evidence>
<evidence type="ECO:0000256" key="5">
    <source>
        <dbReference type="ARBA" id="ARBA00022725"/>
    </source>
</evidence>
<dbReference type="InterPro" id="IPR004117">
    <property type="entry name" value="7tm6_olfct_rcpt"/>
</dbReference>
<keyword evidence="4 10" id="KW-0812">Transmembrane</keyword>
<feature type="transmembrane region" description="Helical" evidence="10">
    <location>
        <begin position="144"/>
        <end position="164"/>
    </location>
</feature>
<evidence type="ECO:0000256" key="3">
    <source>
        <dbReference type="ARBA" id="ARBA00022606"/>
    </source>
</evidence>
<dbReference type="GO" id="GO:0005886">
    <property type="term" value="C:plasma membrane"/>
    <property type="evidence" value="ECO:0007669"/>
    <property type="project" value="UniProtKB-SubCell"/>
</dbReference>
<feature type="transmembrane region" description="Helical" evidence="10">
    <location>
        <begin position="578"/>
        <end position="598"/>
    </location>
</feature>
<keyword evidence="9" id="KW-0807">Transducer</keyword>
<reference evidence="11" key="1">
    <citation type="submission" date="2022-01" db="EMBL/GenBank/DDBJ databases">
        <authorList>
            <person name="King R."/>
        </authorList>
    </citation>
    <scope>NUCLEOTIDE SEQUENCE</scope>
</reference>
<dbReference type="GO" id="GO:0004984">
    <property type="term" value="F:olfactory receptor activity"/>
    <property type="evidence" value="ECO:0007669"/>
    <property type="project" value="InterPro"/>
</dbReference>